<dbReference type="OrthoDB" id="4426339at2"/>
<evidence type="ECO:0000313" key="2">
    <source>
        <dbReference type="Proteomes" id="UP000267128"/>
    </source>
</evidence>
<evidence type="ECO:0008006" key="3">
    <source>
        <dbReference type="Google" id="ProtNLM"/>
    </source>
</evidence>
<dbReference type="Gene3D" id="3.40.50.720">
    <property type="entry name" value="NAD(P)-binding Rossmann-like Domain"/>
    <property type="match status" value="1"/>
</dbReference>
<comment type="caution">
    <text evidence="1">The sequence shown here is derived from an EMBL/GenBank/DDBJ whole genome shotgun (WGS) entry which is preliminary data.</text>
</comment>
<accession>A0A3N0CCQ9</accession>
<dbReference type="EMBL" id="RJSE01000008">
    <property type="protein sequence ID" value="RNL61031.1"/>
    <property type="molecule type" value="Genomic_DNA"/>
</dbReference>
<proteinExistence type="predicted"/>
<dbReference type="Proteomes" id="UP000267128">
    <property type="component" value="Unassembled WGS sequence"/>
</dbReference>
<dbReference type="AlphaFoldDB" id="A0A3N0CCQ9"/>
<organism evidence="1 2">
    <name type="scientific">Nocardioides marmoriginsengisoli</name>
    <dbReference type="NCBI Taxonomy" id="661483"/>
    <lineage>
        <taxon>Bacteria</taxon>
        <taxon>Bacillati</taxon>
        <taxon>Actinomycetota</taxon>
        <taxon>Actinomycetes</taxon>
        <taxon>Propionibacteriales</taxon>
        <taxon>Nocardioidaceae</taxon>
        <taxon>Nocardioides</taxon>
    </lineage>
</organism>
<dbReference type="InterPro" id="IPR022291">
    <property type="entry name" value="Bacteriocin_synth_cyclodeHase"/>
</dbReference>
<reference evidence="1 2" key="1">
    <citation type="submission" date="2018-11" db="EMBL/GenBank/DDBJ databases">
        <authorList>
            <person name="Li F."/>
        </authorList>
    </citation>
    <scope>NUCLEOTIDE SEQUENCE [LARGE SCALE GENOMIC DNA]</scope>
    <source>
        <strain evidence="1 2">Gsoil 097</strain>
    </source>
</reference>
<keyword evidence="2" id="KW-1185">Reference proteome</keyword>
<evidence type="ECO:0000313" key="1">
    <source>
        <dbReference type="EMBL" id="RNL61031.1"/>
    </source>
</evidence>
<dbReference type="NCBIfam" id="TIGR03882">
    <property type="entry name" value="cyclo_dehyd_2"/>
    <property type="match status" value="1"/>
</dbReference>
<protein>
    <recommendedName>
        <fullName evidence="3">TOMM leader peptide-binding protein</fullName>
    </recommendedName>
</protein>
<gene>
    <name evidence="1" type="ORF">EFK50_16730</name>
</gene>
<name>A0A3N0CCQ9_9ACTN</name>
<dbReference type="RefSeq" id="WP_123228747.1">
    <property type="nucleotide sequence ID" value="NZ_RJSE01000008.1"/>
</dbReference>
<sequence length="308" mass="33352">MKVPATQHRFRRPVLAPGLRILEVSPGELQIGFSDRHRLRIPDTPAVRRVLATLERGEAPRDSPAARRALAHLAPALRDGDALLHPRIAPEEVAALILHHPEEAADRLRRRRRHRIRVQGRLGATELLDPGTLLGRCGLGIAADSDRLPPTAVLVLSHGEPDRSDLDHLVRDGVPHLLLRAVESEIILGPFVSPGSTACLRCLDAHRAQVDEQHPVALAELLRSERRDGVAAPVHSALAVVALGWAVGDLLRYAEGERPSTWSATLTFTPGETPTETVPALRHPGCGCSWGIRDDPADDARGSVTMGA</sequence>